<name>F8PAW4_SERL9</name>
<dbReference type="Proteomes" id="UP000008064">
    <property type="component" value="Unassembled WGS sequence"/>
</dbReference>
<keyword evidence="7 9" id="KW-0131">Cell cycle</keyword>
<protein>
    <recommendedName>
        <fullName evidence="9">Kinetochore protein SPC25</fullName>
    </recommendedName>
</protein>
<dbReference type="HOGENOM" id="CLU_093947_0_0_1"/>
<gene>
    <name evidence="12" type="ORF">SERLADRAFT_442890</name>
</gene>
<dbReference type="GO" id="GO:0031262">
    <property type="term" value="C:Ndc80 complex"/>
    <property type="evidence" value="ECO:0007669"/>
    <property type="project" value="InterPro"/>
</dbReference>
<feature type="domain" description="Chromosome segregation protein Spc25 C-terminal" evidence="11">
    <location>
        <begin position="169"/>
        <end position="238"/>
    </location>
</feature>
<dbReference type="RefSeq" id="XP_007323538.1">
    <property type="nucleotide sequence ID" value="XM_007323476.1"/>
</dbReference>
<keyword evidence="5 9" id="KW-0995">Kinetochore</keyword>
<keyword evidence="6 10" id="KW-0175">Coiled coil</keyword>
<evidence type="ECO:0000256" key="3">
    <source>
        <dbReference type="ARBA" id="ARBA00022618"/>
    </source>
</evidence>
<evidence type="ECO:0000256" key="9">
    <source>
        <dbReference type="RuleBase" id="RU367150"/>
    </source>
</evidence>
<dbReference type="PANTHER" id="PTHR14281">
    <property type="entry name" value="KINETOCHORE PROTEIN SPC25-RELATED"/>
    <property type="match status" value="1"/>
</dbReference>
<dbReference type="GeneID" id="18815810"/>
<proteinExistence type="inferred from homology"/>
<evidence type="ECO:0000256" key="1">
    <source>
        <dbReference type="ARBA" id="ARBA00006379"/>
    </source>
</evidence>
<accession>F8PAW4</accession>
<keyword evidence="3 9" id="KW-0132">Cell division</keyword>
<keyword evidence="2 9" id="KW-0158">Chromosome</keyword>
<evidence type="ECO:0000256" key="4">
    <source>
        <dbReference type="ARBA" id="ARBA00022776"/>
    </source>
</evidence>
<dbReference type="Gene3D" id="3.30.457.50">
    <property type="entry name" value="Chromosome segregation protein Spc25"/>
    <property type="match status" value="1"/>
</dbReference>
<evidence type="ECO:0000256" key="10">
    <source>
        <dbReference type="SAM" id="Coils"/>
    </source>
</evidence>
<keyword evidence="9" id="KW-0539">Nucleus</keyword>
<comment type="function">
    <text evidence="9">Acts as a component of the essential kinetochore-associated NDC80 complex, which is required for chromosome segregation and spindle checkpoint activity.</text>
</comment>
<evidence type="ECO:0000256" key="2">
    <source>
        <dbReference type="ARBA" id="ARBA00022454"/>
    </source>
</evidence>
<comment type="subunit">
    <text evidence="9">Component of the NDC80 complex.</text>
</comment>
<dbReference type="PANTHER" id="PTHR14281:SF0">
    <property type="entry name" value="KINETOCHORE PROTEIN SPC25"/>
    <property type="match status" value="1"/>
</dbReference>
<evidence type="ECO:0000256" key="8">
    <source>
        <dbReference type="ARBA" id="ARBA00023328"/>
    </source>
</evidence>
<dbReference type="Pfam" id="PF08234">
    <property type="entry name" value="Spindle_Spc25"/>
    <property type="match status" value="1"/>
</dbReference>
<keyword evidence="4 9" id="KW-0498">Mitosis</keyword>
<evidence type="ECO:0000256" key="6">
    <source>
        <dbReference type="ARBA" id="ARBA00023054"/>
    </source>
</evidence>
<comment type="similarity">
    <text evidence="1 9">Belongs to the SPC25 family.</text>
</comment>
<dbReference type="OrthoDB" id="4056921at2759"/>
<sequence length="242" mass="27811">MHRPTHIDLAPTLAESNPLIDLRLRAYDASTGNFLKAVSNYTNRAIVEITKHRSSQITEKKKLAEKTHSIEAETNYCKAKEIELIADLAKEQEEKKEFEQSIAALRRQLGHLRERCAAIDVEIQQFRAATANMRREKENECKTLTSFATQVPPELSTCERRLQCVIEGIERDHLLIRFSHVDQRNPDKEFSFVLDLSCSIYKVTTTTPLLPNLPILLDDLNKTRDIYQFIRSVRRAFVGSLS</sequence>
<dbReference type="GO" id="GO:0007059">
    <property type="term" value="P:chromosome segregation"/>
    <property type="evidence" value="ECO:0007669"/>
    <property type="project" value="InterPro"/>
</dbReference>
<feature type="coiled-coil region" evidence="10">
    <location>
        <begin position="88"/>
        <end position="115"/>
    </location>
</feature>
<reference evidence="12" key="1">
    <citation type="submission" date="2011-04" db="EMBL/GenBank/DDBJ databases">
        <title>Evolution of plant cell wall degrading machinery underlies the functional diversity of forest fungi.</title>
        <authorList>
            <consortium name="US DOE Joint Genome Institute (JGI-PGF)"/>
            <person name="Eastwood D.C."/>
            <person name="Floudas D."/>
            <person name="Binder M."/>
            <person name="Majcherczyk A."/>
            <person name="Schneider P."/>
            <person name="Aerts A."/>
            <person name="Asiegbu F.O."/>
            <person name="Baker S.E."/>
            <person name="Barry K."/>
            <person name="Bendiksby M."/>
            <person name="Blumentritt M."/>
            <person name="Coutinho P.M."/>
            <person name="Cullen D."/>
            <person name="Cullen D."/>
            <person name="Gathman A."/>
            <person name="Goodell B."/>
            <person name="Henrissat B."/>
            <person name="Ihrmark K."/>
            <person name="Kauserud H."/>
            <person name="Kohler A."/>
            <person name="LaButti K."/>
            <person name="Lapidus A."/>
            <person name="Lavin J.L."/>
            <person name="Lee Y.-H."/>
            <person name="Lindquist E."/>
            <person name="Lilly W."/>
            <person name="Lucas S."/>
            <person name="Morin E."/>
            <person name="Murat C."/>
            <person name="Oguiza J.A."/>
            <person name="Park J."/>
            <person name="Pisabarro A.G."/>
            <person name="Riley R."/>
            <person name="Rosling A."/>
            <person name="Salamov A."/>
            <person name="Schmidt O."/>
            <person name="Schmutz J."/>
            <person name="Skrede I."/>
            <person name="Stenlid J."/>
            <person name="Wiebenga A."/>
            <person name="Xie X."/>
            <person name="Kues U."/>
            <person name="Hibbett D.S."/>
            <person name="Hoffmeister D."/>
            <person name="Hogberg N."/>
            <person name="Martin F."/>
            <person name="Grigoriev I.V."/>
            <person name="Watkinson S.C."/>
        </authorList>
    </citation>
    <scope>NUCLEOTIDE SEQUENCE</scope>
    <source>
        <strain evidence="12">S7.9</strain>
    </source>
</reference>
<dbReference type="EMBL" id="GL945443">
    <property type="protein sequence ID" value="EGO19405.1"/>
    <property type="molecule type" value="Genomic_DNA"/>
</dbReference>
<organism>
    <name type="scientific">Serpula lacrymans var. lacrymans (strain S7.9)</name>
    <name type="common">Dry rot fungus</name>
    <dbReference type="NCBI Taxonomy" id="578457"/>
    <lineage>
        <taxon>Eukaryota</taxon>
        <taxon>Fungi</taxon>
        <taxon>Dikarya</taxon>
        <taxon>Basidiomycota</taxon>
        <taxon>Agaricomycotina</taxon>
        <taxon>Agaricomycetes</taxon>
        <taxon>Agaricomycetidae</taxon>
        <taxon>Boletales</taxon>
        <taxon>Coniophorineae</taxon>
        <taxon>Serpulaceae</taxon>
        <taxon>Serpula</taxon>
    </lineage>
</organism>
<dbReference type="GO" id="GO:0051301">
    <property type="term" value="P:cell division"/>
    <property type="evidence" value="ECO:0007669"/>
    <property type="project" value="UniProtKB-UniRule"/>
</dbReference>
<dbReference type="InterPro" id="IPR013255">
    <property type="entry name" value="Spc25_C"/>
</dbReference>
<comment type="subcellular location">
    <subcellularLocation>
        <location evidence="9">Nucleus</location>
    </subcellularLocation>
    <subcellularLocation>
        <location evidence="9">Chromosome</location>
        <location evidence="9">Centromere</location>
        <location evidence="9">Kinetochore</location>
    </subcellularLocation>
</comment>
<evidence type="ECO:0000313" key="12">
    <source>
        <dbReference type="EMBL" id="EGO19405.1"/>
    </source>
</evidence>
<evidence type="ECO:0000256" key="7">
    <source>
        <dbReference type="ARBA" id="ARBA00023306"/>
    </source>
</evidence>
<dbReference type="GO" id="GO:0005634">
    <property type="term" value="C:nucleus"/>
    <property type="evidence" value="ECO:0007669"/>
    <property type="project" value="UniProtKB-SubCell"/>
</dbReference>
<dbReference type="CDD" id="cd23784">
    <property type="entry name" value="RWD_Spc25"/>
    <property type="match status" value="1"/>
</dbReference>
<evidence type="ECO:0000259" key="11">
    <source>
        <dbReference type="Pfam" id="PF08234"/>
    </source>
</evidence>
<dbReference type="KEGG" id="sla:SERLADRAFT_442890"/>
<dbReference type="InterPro" id="IPR045143">
    <property type="entry name" value="Spc25"/>
</dbReference>
<dbReference type="AlphaFoldDB" id="F8PAW4"/>
<evidence type="ECO:0000256" key="5">
    <source>
        <dbReference type="ARBA" id="ARBA00022838"/>
    </source>
</evidence>
<keyword evidence="8 9" id="KW-0137">Centromere</keyword>